<dbReference type="GO" id="GO:0005048">
    <property type="term" value="F:signal sequence binding"/>
    <property type="evidence" value="ECO:0007669"/>
    <property type="project" value="UniProtKB-UniRule"/>
</dbReference>
<proteinExistence type="inferred from homology"/>
<comment type="caution">
    <text evidence="5">The sequence shown here is derived from an EMBL/GenBank/DDBJ whole genome shotgun (WGS) entry which is preliminary data.</text>
</comment>
<dbReference type="GO" id="GO:0005737">
    <property type="term" value="C:cytoplasm"/>
    <property type="evidence" value="ECO:0007669"/>
    <property type="project" value="UniProtKB-SubCell"/>
</dbReference>
<evidence type="ECO:0000256" key="3">
    <source>
        <dbReference type="ARBA" id="ARBA00023186"/>
    </source>
</evidence>
<dbReference type="AlphaFoldDB" id="A0A7W8UHK7"/>
<evidence type="ECO:0000313" key="5">
    <source>
        <dbReference type="EMBL" id="MBB5539516.1"/>
    </source>
</evidence>
<dbReference type="Pfam" id="PF03927">
    <property type="entry name" value="NapD"/>
    <property type="match status" value="1"/>
</dbReference>
<dbReference type="PANTHER" id="PTHR38603:SF1">
    <property type="entry name" value="CHAPERONE NAPD"/>
    <property type="match status" value="1"/>
</dbReference>
<dbReference type="InterPro" id="IPR005623">
    <property type="entry name" value="Chaperone_NapD_NO3_reduct"/>
</dbReference>
<keyword evidence="3 4" id="KW-0143">Chaperone</keyword>
<dbReference type="Gene3D" id="3.30.70.920">
    <property type="match status" value="1"/>
</dbReference>
<comment type="subcellular location">
    <subcellularLocation>
        <location evidence="1 4">Cytoplasm</location>
    </subcellularLocation>
</comment>
<comment type="subunit">
    <text evidence="4">Interacts with the cytoplasmic NapA precursor.</text>
</comment>
<reference evidence="5 6" key="1">
    <citation type="submission" date="2020-08" db="EMBL/GenBank/DDBJ databases">
        <title>Genomic Encyclopedia of Type Strains, Phase IV (KMG-V): Genome sequencing to study the core and pangenomes of soil and plant-associated prokaryotes.</title>
        <authorList>
            <person name="Whitman W."/>
        </authorList>
    </citation>
    <scope>NUCLEOTIDE SEQUENCE [LARGE SCALE GENOMIC DNA]</scope>
    <source>
        <strain evidence="5 6">SEMIA 4084</strain>
    </source>
</reference>
<evidence type="ECO:0000256" key="4">
    <source>
        <dbReference type="HAMAP-Rule" id="MF_02200"/>
    </source>
</evidence>
<comment type="function">
    <text evidence="4">Chaperone for NapA, the catalytic subunit of the periplasmic nitrate reductase. It binds directly and specifically to the twin-arginine signal peptide of NapA, preventing premature interaction with the Tat translocase and premature export.</text>
</comment>
<name>A0A7W8UHK7_9HYPH</name>
<evidence type="ECO:0000256" key="1">
    <source>
        <dbReference type="ARBA" id="ARBA00004496"/>
    </source>
</evidence>
<evidence type="ECO:0000256" key="2">
    <source>
        <dbReference type="ARBA" id="ARBA00022490"/>
    </source>
</evidence>
<dbReference type="PANTHER" id="PTHR38603">
    <property type="entry name" value="CHAPERONE NAPD"/>
    <property type="match status" value="1"/>
</dbReference>
<keyword evidence="6" id="KW-1185">Reference proteome</keyword>
<protein>
    <recommendedName>
        <fullName evidence="4">Chaperone NapD</fullName>
    </recommendedName>
    <alternativeName>
        <fullName evidence="4">NapA signal peptide-binding chaperone NapD</fullName>
    </alternativeName>
</protein>
<keyword evidence="2 4" id="KW-0963">Cytoplasm</keyword>
<comment type="similarity">
    <text evidence="4">Belongs to the NapD family.</text>
</comment>
<accession>A0A7W8UHK7</accession>
<evidence type="ECO:0000313" key="6">
    <source>
        <dbReference type="Proteomes" id="UP000585507"/>
    </source>
</evidence>
<dbReference type="HAMAP" id="MF_02200">
    <property type="entry name" value="NapD"/>
    <property type="match status" value="1"/>
</dbReference>
<dbReference type="Proteomes" id="UP000585507">
    <property type="component" value="Unassembled WGS sequence"/>
</dbReference>
<organism evidence="5 6">
    <name type="scientific">Rhizobium giardinii</name>
    <dbReference type="NCBI Taxonomy" id="56731"/>
    <lineage>
        <taxon>Bacteria</taxon>
        <taxon>Pseudomonadati</taxon>
        <taxon>Pseudomonadota</taxon>
        <taxon>Alphaproteobacteria</taxon>
        <taxon>Hyphomicrobiales</taxon>
        <taxon>Rhizobiaceae</taxon>
        <taxon>Rhizobium/Agrobacterium group</taxon>
        <taxon>Rhizobium</taxon>
    </lineage>
</organism>
<dbReference type="GO" id="GO:0051224">
    <property type="term" value="P:negative regulation of protein transport"/>
    <property type="evidence" value="ECO:0007669"/>
    <property type="project" value="UniProtKB-UniRule"/>
</dbReference>
<gene>
    <name evidence="4" type="primary">napD</name>
    <name evidence="5" type="ORF">GGD55_006266</name>
</gene>
<dbReference type="RefSeq" id="WP_018327462.1">
    <property type="nucleotide sequence ID" value="NZ_JACHBK010000021.1"/>
</dbReference>
<sequence length="94" mass="9966">MAERRPYHVSSAIVVVRSEKLAVVQEQLASMDGVEVHAAEGGKIVVVIEGGSTGALGARLSEMSLLEGVVAANMVFEHVEFEEITGDEKRTDAA</sequence>
<dbReference type="EMBL" id="JACHBK010000021">
    <property type="protein sequence ID" value="MBB5539516.1"/>
    <property type="molecule type" value="Genomic_DNA"/>
</dbReference>